<dbReference type="Gene3D" id="1.10.357.10">
    <property type="entry name" value="Tetracycline Repressor, domain 2"/>
    <property type="match status" value="1"/>
</dbReference>
<protein>
    <recommendedName>
        <fullName evidence="3">HTH tetR-type domain-containing protein</fullName>
    </recommendedName>
</protein>
<dbReference type="STRING" id="1221500.ABE65_011290"/>
<name>A0A160IMH2_9BACL</name>
<evidence type="ECO:0000313" key="4">
    <source>
        <dbReference type="EMBL" id="ANC77354.1"/>
    </source>
</evidence>
<dbReference type="Proteomes" id="UP000076623">
    <property type="component" value="Chromosome"/>
</dbReference>
<reference evidence="4 5" key="1">
    <citation type="submission" date="2016-04" db="EMBL/GenBank/DDBJ databases">
        <title>Complete genome sequence of Fictibacillus phosphorivorans G25-29, a strain toxic to nematodes.</title>
        <authorList>
            <person name="Zheng Z."/>
        </authorList>
    </citation>
    <scope>NUCLEOTIDE SEQUENCE [LARGE SCALE GENOMIC DNA]</scope>
    <source>
        <strain evidence="4 5">G25-29</strain>
    </source>
</reference>
<dbReference type="AlphaFoldDB" id="A0A160IMH2"/>
<dbReference type="InterPro" id="IPR001647">
    <property type="entry name" value="HTH_TetR"/>
</dbReference>
<dbReference type="KEGG" id="fpn:ABE65_011290"/>
<sequence>MKKGERRKKELIEQMSDFILANGIQSASLRNLAEAAGTSDRMLLHYFKDKEELLSVVLSSISSRLMLMLDNTEIEKRPFSSLVSYLYQMMKKPEVNPYMRLWLELIAIASKDQDPYYPIARKICDSFYEFYKDVIHVEEGVTREQMAAIALIVVEGIALLESLNCDHLILEAIEGIKVLH</sequence>
<evidence type="ECO:0000313" key="5">
    <source>
        <dbReference type="Proteomes" id="UP000076623"/>
    </source>
</evidence>
<accession>A0A160IMH2</accession>
<keyword evidence="1 2" id="KW-0238">DNA-binding</keyword>
<proteinExistence type="predicted"/>
<gene>
    <name evidence="4" type="ORF">ABE65_011290</name>
</gene>
<dbReference type="EMBL" id="CP015378">
    <property type="protein sequence ID" value="ANC77354.1"/>
    <property type="molecule type" value="Genomic_DNA"/>
</dbReference>
<dbReference type="InterPro" id="IPR009057">
    <property type="entry name" value="Homeodomain-like_sf"/>
</dbReference>
<dbReference type="PROSITE" id="PS50977">
    <property type="entry name" value="HTH_TETR_2"/>
    <property type="match status" value="1"/>
</dbReference>
<feature type="DNA-binding region" description="H-T-H motif" evidence="2">
    <location>
        <begin position="28"/>
        <end position="47"/>
    </location>
</feature>
<evidence type="ECO:0000256" key="1">
    <source>
        <dbReference type="ARBA" id="ARBA00023125"/>
    </source>
</evidence>
<feature type="domain" description="HTH tetR-type" evidence="3">
    <location>
        <begin position="5"/>
        <end position="65"/>
    </location>
</feature>
<keyword evidence="5" id="KW-1185">Reference proteome</keyword>
<evidence type="ECO:0000259" key="3">
    <source>
        <dbReference type="PROSITE" id="PS50977"/>
    </source>
</evidence>
<organism evidence="4 5">
    <name type="scientific">Fictibacillus phosphorivorans</name>
    <dbReference type="NCBI Taxonomy" id="1221500"/>
    <lineage>
        <taxon>Bacteria</taxon>
        <taxon>Bacillati</taxon>
        <taxon>Bacillota</taxon>
        <taxon>Bacilli</taxon>
        <taxon>Bacillales</taxon>
        <taxon>Fictibacillaceae</taxon>
        <taxon>Fictibacillus</taxon>
    </lineage>
</organism>
<evidence type="ECO:0000256" key="2">
    <source>
        <dbReference type="PROSITE-ProRule" id="PRU00335"/>
    </source>
</evidence>
<dbReference type="GO" id="GO:0003677">
    <property type="term" value="F:DNA binding"/>
    <property type="evidence" value="ECO:0007669"/>
    <property type="project" value="UniProtKB-UniRule"/>
</dbReference>
<dbReference type="SUPFAM" id="SSF46689">
    <property type="entry name" value="Homeodomain-like"/>
    <property type="match status" value="1"/>
</dbReference>
<dbReference type="Pfam" id="PF00440">
    <property type="entry name" value="TetR_N"/>
    <property type="match status" value="1"/>
</dbReference>